<gene>
    <name evidence="4" type="ORF">NQ317_018690</name>
</gene>
<evidence type="ECO:0000313" key="5">
    <source>
        <dbReference type="Proteomes" id="UP001162164"/>
    </source>
</evidence>
<dbReference type="Gene3D" id="3.40.140.10">
    <property type="entry name" value="Cytidine Deaminase, domain 2"/>
    <property type="match status" value="1"/>
</dbReference>
<name>A0ABQ9IR37_9CUCU</name>
<dbReference type="InterPro" id="IPR016193">
    <property type="entry name" value="Cytidine_deaminase-like"/>
</dbReference>
<dbReference type="Pfam" id="PF00383">
    <property type="entry name" value="dCMP_cyt_deam_1"/>
    <property type="match status" value="1"/>
</dbReference>
<dbReference type="CDD" id="cd01285">
    <property type="entry name" value="nucleoside_deaminase"/>
    <property type="match status" value="1"/>
</dbReference>
<dbReference type="Proteomes" id="UP001162164">
    <property type="component" value="Unassembled WGS sequence"/>
</dbReference>
<dbReference type="PANTHER" id="PTHR11079">
    <property type="entry name" value="CYTOSINE DEAMINASE FAMILY MEMBER"/>
    <property type="match status" value="1"/>
</dbReference>
<dbReference type="InterPro" id="IPR002125">
    <property type="entry name" value="CMP_dCMP_dom"/>
</dbReference>
<evidence type="ECO:0000256" key="2">
    <source>
        <dbReference type="ARBA" id="ARBA00038160"/>
    </source>
</evidence>
<dbReference type="SUPFAM" id="SSF53927">
    <property type="entry name" value="Cytidine deaminase-like"/>
    <property type="match status" value="1"/>
</dbReference>
<feature type="domain" description="CMP/dCMP-type deaminase" evidence="3">
    <location>
        <begin position="145"/>
        <end position="328"/>
    </location>
</feature>
<accession>A0ABQ9IR37</accession>
<comment type="similarity">
    <text evidence="2">Belongs to the cytidine and deoxycytidylate deaminase family. ADAT3 subfamily.</text>
</comment>
<reference evidence="4" key="1">
    <citation type="journal article" date="2023" name="Insect Mol. Biol.">
        <title>Genome sequencing provides insights into the evolution of gene families encoding plant cell wall-degrading enzymes in longhorned beetles.</title>
        <authorList>
            <person name="Shin N.R."/>
            <person name="Okamura Y."/>
            <person name="Kirsch R."/>
            <person name="Pauchet Y."/>
        </authorList>
    </citation>
    <scope>NUCLEOTIDE SEQUENCE</scope>
    <source>
        <strain evidence="4">MMC_N1</strain>
    </source>
</reference>
<dbReference type="PROSITE" id="PS51747">
    <property type="entry name" value="CYT_DCMP_DEAMINASES_2"/>
    <property type="match status" value="1"/>
</dbReference>
<protein>
    <recommendedName>
        <fullName evidence="3">CMP/dCMP-type deaminase domain-containing protein</fullName>
    </recommendedName>
</protein>
<organism evidence="4 5">
    <name type="scientific">Molorchus minor</name>
    <dbReference type="NCBI Taxonomy" id="1323400"/>
    <lineage>
        <taxon>Eukaryota</taxon>
        <taxon>Metazoa</taxon>
        <taxon>Ecdysozoa</taxon>
        <taxon>Arthropoda</taxon>
        <taxon>Hexapoda</taxon>
        <taxon>Insecta</taxon>
        <taxon>Pterygota</taxon>
        <taxon>Neoptera</taxon>
        <taxon>Endopterygota</taxon>
        <taxon>Coleoptera</taxon>
        <taxon>Polyphaga</taxon>
        <taxon>Cucujiformia</taxon>
        <taxon>Chrysomeloidea</taxon>
        <taxon>Cerambycidae</taxon>
        <taxon>Lamiinae</taxon>
        <taxon>Monochamini</taxon>
        <taxon>Molorchus</taxon>
    </lineage>
</organism>
<dbReference type="EMBL" id="JAPWTJ010003457">
    <property type="protein sequence ID" value="KAJ8956426.1"/>
    <property type="molecule type" value="Genomic_DNA"/>
</dbReference>
<sequence>MEDAKRMKLNTESTLYPVLSEELIGDIPLTSVYVATILNPKNISNLNSILPIPELVHLKRVKEKDILLFPTNGINEEELHVMLKEKRFEISQLENNFKTVMVAGIPPKIRRQYDAVHKIWPCNFHSNKYLEKLSTNTLFSELEMSRHEDFMRVAIDVAKYAKENYFTKSKIGVVVVDPKINSIVAVGYSNTTEGPCRHAAMVAIDNVAKTQNGGTWGVDDIPREHTELNENGFPQDVLNYSRESHGMIRFGATWFKGKSELKEPPEGPYLCTDYYIYLTHEPCVMCAMGLVHSRAKRIFFGVKSSNGGLKTLCKIHTVKNLNHHYEVFGGLMECLCKNL</sequence>
<evidence type="ECO:0000259" key="3">
    <source>
        <dbReference type="PROSITE" id="PS51747"/>
    </source>
</evidence>
<keyword evidence="1" id="KW-0819">tRNA processing</keyword>
<proteinExistence type="inferred from homology"/>
<comment type="caution">
    <text evidence="4">The sequence shown here is derived from an EMBL/GenBank/DDBJ whole genome shotgun (WGS) entry which is preliminary data.</text>
</comment>
<dbReference type="PANTHER" id="PTHR11079:SF156">
    <property type="entry name" value="INACTIVE TRNA-SPECIFIC ADENOSINE DEAMINASE-LIKE PROTEIN 3-RELATED"/>
    <property type="match status" value="1"/>
</dbReference>
<evidence type="ECO:0000256" key="1">
    <source>
        <dbReference type="ARBA" id="ARBA00022694"/>
    </source>
</evidence>
<evidence type="ECO:0000313" key="4">
    <source>
        <dbReference type="EMBL" id="KAJ8956426.1"/>
    </source>
</evidence>
<keyword evidence="5" id="KW-1185">Reference proteome</keyword>